<dbReference type="AlphaFoldDB" id="A0A4Y2LW60"/>
<evidence type="ECO:0000313" key="1">
    <source>
        <dbReference type="EMBL" id="GBN18360.1"/>
    </source>
</evidence>
<accession>A0A4Y2LW60</accession>
<protein>
    <submittedName>
        <fullName evidence="1">Uncharacterized protein</fullName>
    </submittedName>
</protein>
<gene>
    <name evidence="1" type="ORF">AVEN_56510_1</name>
</gene>
<keyword evidence="2" id="KW-1185">Reference proteome</keyword>
<dbReference type="Proteomes" id="UP000499080">
    <property type="component" value="Unassembled WGS sequence"/>
</dbReference>
<comment type="caution">
    <text evidence="1">The sequence shown here is derived from an EMBL/GenBank/DDBJ whole genome shotgun (WGS) entry which is preliminary data.</text>
</comment>
<evidence type="ECO:0000313" key="2">
    <source>
        <dbReference type="Proteomes" id="UP000499080"/>
    </source>
</evidence>
<feature type="non-terminal residue" evidence="1">
    <location>
        <position position="57"/>
    </location>
</feature>
<organism evidence="1 2">
    <name type="scientific">Araneus ventricosus</name>
    <name type="common">Orbweaver spider</name>
    <name type="synonym">Epeira ventricosa</name>
    <dbReference type="NCBI Taxonomy" id="182803"/>
    <lineage>
        <taxon>Eukaryota</taxon>
        <taxon>Metazoa</taxon>
        <taxon>Ecdysozoa</taxon>
        <taxon>Arthropoda</taxon>
        <taxon>Chelicerata</taxon>
        <taxon>Arachnida</taxon>
        <taxon>Araneae</taxon>
        <taxon>Araneomorphae</taxon>
        <taxon>Entelegynae</taxon>
        <taxon>Araneoidea</taxon>
        <taxon>Araneidae</taxon>
        <taxon>Araneus</taxon>
    </lineage>
</organism>
<dbReference type="EMBL" id="BGPR01006369">
    <property type="protein sequence ID" value="GBN18360.1"/>
    <property type="molecule type" value="Genomic_DNA"/>
</dbReference>
<proteinExistence type="predicted"/>
<reference evidence="1 2" key="1">
    <citation type="journal article" date="2019" name="Sci. Rep.">
        <title>Orb-weaving spider Araneus ventricosus genome elucidates the spidroin gene catalogue.</title>
        <authorList>
            <person name="Kono N."/>
            <person name="Nakamura H."/>
            <person name="Ohtoshi R."/>
            <person name="Moran D.A.P."/>
            <person name="Shinohara A."/>
            <person name="Yoshida Y."/>
            <person name="Fujiwara M."/>
            <person name="Mori M."/>
            <person name="Tomita M."/>
            <person name="Arakawa K."/>
        </authorList>
    </citation>
    <scope>NUCLEOTIDE SEQUENCE [LARGE SCALE GENOMIC DNA]</scope>
</reference>
<sequence length="57" mass="6237">MSQAAGTPMWQLGENVASSWYAHVTVGRECGKQLARPFDKASHFSGPLKYGDENLPN</sequence>
<name>A0A4Y2LW60_ARAVE</name>